<evidence type="ECO:0000313" key="3">
    <source>
        <dbReference type="Proteomes" id="UP001280581"/>
    </source>
</evidence>
<dbReference type="EMBL" id="WVTA01000005">
    <property type="protein sequence ID" value="KAK3210369.1"/>
    <property type="molecule type" value="Genomic_DNA"/>
</dbReference>
<keyword evidence="3" id="KW-1185">Reference proteome</keyword>
<reference evidence="2 3" key="1">
    <citation type="submission" date="2021-02" db="EMBL/GenBank/DDBJ databases">
        <title>Genome assembly of Pseudopithomyces chartarum.</title>
        <authorList>
            <person name="Jauregui R."/>
            <person name="Singh J."/>
            <person name="Voisey C."/>
        </authorList>
    </citation>
    <scope>NUCLEOTIDE SEQUENCE [LARGE SCALE GENOMIC DNA]</scope>
    <source>
        <strain evidence="2 3">AGR01</strain>
    </source>
</reference>
<gene>
    <name evidence="2" type="ORF">GRF29_44g2503870</name>
</gene>
<feature type="region of interest" description="Disordered" evidence="1">
    <location>
        <begin position="1"/>
        <end position="46"/>
    </location>
</feature>
<evidence type="ECO:0000313" key="2">
    <source>
        <dbReference type="EMBL" id="KAK3210369.1"/>
    </source>
</evidence>
<protein>
    <submittedName>
        <fullName evidence="2">Uncharacterized protein</fullName>
    </submittedName>
</protein>
<dbReference type="Proteomes" id="UP001280581">
    <property type="component" value="Unassembled WGS sequence"/>
</dbReference>
<accession>A0AAN6M3H1</accession>
<dbReference type="AlphaFoldDB" id="A0AAN6M3H1"/>
<comment type="caution">
    <text evidence="2">The sequence shown here is derived from an EMBL/GenBank/DDBJ whole genome shotgun (WGS) entry which is preliminary data.</text>
</comment>
<proteinExistence type="predicted"/>
<name>A0AAN6M3H1_9PLEO</name>
<sequence length="180" mass="19408">MWEESSGESKRRAGPVPWVKAHDAKSGDGHGTSHARQMQERRQPMAPCTTLIALPSRRAQQRDSQYIEPLPGKSRVPGAGELSSRRGLEVVWAIIWLRLKRGAAPPPPPHAEHGPSFPLPPSPGLHAGRWPLHARWLSVSSNAVLTPLAGQSGAVAPTCVAIKAQNLSAQKSALSIDDER</sequence>
<organism evidence="2 3">
    <name type="scientific">Pseudopithomyces chartarum</name>
    <dbReference type="NCBI Taxonomy" id="1892770"/>
    <lineage>
        <taxon>Eukaryota</taxon>
        <taxon>Fungi</taxon>
        <taxon>Dikarya</taxon>
        <taxon>Ascomycota</taxon>
        <taxon>Pezizomycotina</taxon>
        <taxon>Dothideomycetes</taxon>
        <taxon>Pleosporomycetidae</taxon>
        <taxon>Pleosporales</taxon>
        <taxon>Massarineae</taxon>
        <taxon>Didymosphaeriaceae</taxon>
        <taxon>Pseudopithomyces</taxon>
    </lineage>
</organism>
<evidence type="ECO:0000256" key="1">
    <source>
        <dbReference type="SAM" id="MobiDB-lite"/>
    </source>
</evidence>